<organism evidence="3 4">
    <name type="scientific">Tabrizicola oligotrophica</name>
    <dbReference type="NCBI Taxonomy" id="2710650"/>
    <lineage>
        <taxon>Bacteria</taxon>
        <taxon>Pseudomonadati</taxon>
        <taxon>Pseudomonadota</taxon>
        <taxon>Alphaproteobacteria</taxon>
        <taxon>Rhodobacterales</taxon>
        <taxon>Paracoccaceae</taxon>
        <taxon>Tabrizicola</taxon>
    </lineage>
</organism>
<accession>A0A6M0QR16</accession>
<protein>
    <submittedName>
        <fullName evidence="3">C-type cytochrome biogenesis protein CcmI</fullName>
    </submittedName>
</protein>
<evidence type="ECO:0000313" key="3">
    <source>
        <dbReference type="EMBL" id="NEY89103.1"/>
    </source>
</evidence>
<evidence type="ECO:0000256" key="1">
    <source>
        <dbReference type="ARBA" id="ARBA00022748"/>
    </source>
</evidence>
<feature type="transmembrane region" description="Helical" evidence="2">
    <location>
        <begin position="96"/>
        <end position="114"/>
    </location>
</feature>
<name>A0A6M0QR16_9RHOB</name>
<dbReference type="Gene3D" id="1.25.40.10">
    <property type="entry name" value="Tetratricopeptide repeat domain"/>
    <property type="match status" value="1"/>
</dbReference>
<dbReference type="GO" id="GO:0017004">
    <property type="term" value="P:cytochrome complex assembly"/>
    <property type="evidence" value="ECO:0007669"/>
    <property type="project" value="UniProtKB-KW"/>
</dbReference>
<evidence type="ECO:0000313" key="4">
    <source>
        <dbReference type="Proteomes" id="UP000477782"/>
    </source>
</evidence>
<dbReference type="NCBIfam" id="TIGR03142">
    <property type="entry name" value="cytochro_ccmI"/>
    <property type="match status" value="1"/>
</dbReference>
<dbReference type="Proteomes" id="UP000477782">
    <property type="component" value="Unassembled WGS sequence"/>
</dbReference>
<keyword evidence="1" id="KW-0201">Cytochrome c-type biogenesis</keyword>
<evidence type="ECO:0000256" key="2">
    <source>
        <dbReference type="SAM" id="Phobius"/>
    </source>
</evidence>
<keyword evidence="2" id="KW-0812">Transmembrane</keyword>
<feature type="transmembrane region" description="Helical" evidence="2">
    <location>
        <begin position="6"/>
        <end position="26"/>
    </location>
</feature>
<dbReference type="InterPro" id="IPR017560">
    <property type="entry name" value="Cyt_c_biogenesis_CcmI"/>
</dbReference>
<proteinExistence type="predicted"/>
<dbReference type="SUPFAM" id="SSF48452">
    <property type="entry name" value="TPR-like"/>
    <property type="match status" value="1"/>
</dbReference>
<keyword evidence="2" id="KW-1133">Transmembrane helix</keyword>
<sequence>MMDQWLFWAVAAALAAVVAAILVQALRRGAETAVEHPDLKVYRDQLAEVDRDLARGTLAADEAQRLRVEVSRRLLEADRAVQKAGGPGARTDRRGLVLAVGFVLIVLAGALWLYNRIGAPGYPDLPLALRLDMAEDAYKTRPSQAEAVAAVPAAPAAPAGAEFAALMDKLRAAVAARPEDVTGLELLARNESALGNFDAALAAQTRLLDVQGDAATADQQLMMAEILIAQAGGYVSPEAEGWIIRTLEQDPQHPMARYLSGLMFAQVGRPDRSFALWQPLLAEGPAEAPWAQAIRTDIQAVAEQAGIRFSLPDAKGPDLQGPSAADMAAASDMSAADRQAMIEGMVGQLEARLMSDGGPVEDWVKLMGVLGVLAQPDRGRAALAAAEQALAADPAALAEVRTAAAAAGFAP</sequence>
<comment type="caution">
    <text evidence="3">The sequence shown here is derived from an EMBL/GenBank/DDBJ whole genome shotgun (WGS) entry which is preliminary data.</text>
</comment>
<dbReference type="InterPro" id="IPR011990">
    <property type="entry name" value="TPR-like_helical_dom_sf"/>
</dbReference>
<gene>
    <name evidence="3" type="primary">ccmI</name>
    <name evidence="3" type="ORF">G4Z14_02245</name>
</gene>
<reference evidence="3 4" key="1">
    <citation type="submission" date="2020-02" db="EMBL/GenBank/DDBJ databases">
        <authorList>
            <person name="Chen W.-M."/>
        </authorList>
    </citation>
    <scope>NUCLEOTIDE SEQUENCE [LARGE SCALE GENOMIC DNA]</scope>
    <source>
        <strain evidence="3 4">KMS-5</strain>
    </source>
</reference>
<keyword evidence="4" id="KW-1185">Reference proteome</keyword>
<dbReference type="EMBL" id="JAAIVJ010000001">
    <property type="protein sequence ID" value="NEY89103.1"/>
    <property type="molecule type" value="Genomic_DNA"/>
</dbReference>
<dbReference type="AlphaFoldDB" id="A0A6M0QR16"/>
<keyword evidence="2" id="KW-0472">Membrane</keyword>